<dbReference type="AlphaFoldDB" id="A0A937X6E6"/>
<keyword evidence="1" id="KW-0677">Repeat</keyword>
<evidence type="ECO:0000259" key="4">
    <source>
        <dbReference type="PROSITE" id="PS51177"/>
    </source>
</evidence>
<dbReference type="InterPro" id="IPR017938">
    <property type="entry name" value="Riboflavin_synthase-like_b-brl"/>
</dbReference>
<proteinExistence type="predicted"/>
<dbReference type="CDD" id="cd00402">
    <property type="entry name" value="Riboflavin_synthase_like"/>
    <property type="match status" value="1"/>
</dbReference>
<dbReference type="GO" id="GO:0004746">
    <property type="term" value="F:riboflavin synthase activity"/>
    <property type="evidence" value="ECO:0007669"/>
    <property type="project" value="UniProtKB-UniRule"/>
</dbReference>
<keyword evidence="5" id="KW-0808">Transferase</keyword>
<dbReference type="SUPFAM" id="SSF63380">
    <property type="entry name" value="Riboflavin synthase domain-like"/>
    <property type="match status" value="2"/>
</dbReference>
<feature type="domain" description="Lumazine-binding" evidence="4">
    <location>
        <begin position="1"/>
        <end position="98"/>
    </location>
</feature>
<evidence type="ECO:0000256" key="1">
    <source>
        <dbReference type="ARBA" id="ARBA00022737"/>
    </source>
</evidence>
<feature type="repeat" description="Lumazine-binding" evidence="3">
    <location>
        <begin position="1"/>
        <end position="98"/>
    </location>
</feature>
<accession>A0A937X6E6</accession>
<dbReference type="PANTHER" id="PTHR21098">
    <property type="entry name" value="RIBOFLAVIN SYNTHASE ALPHA CHAIN"/>
    <property type="match status" value="1"/>
</dbReference>
<dbReference type="PANTHER" id="PTHR21098:SF0">
    <property type="entry name" value="RIBOFLAVIN SYNTHASE"/>
    <property type="match status" value="1"/>
</dbReference>
<dbReference type="InterPro" id="IPR001783">
    <property type="entry name" value="Lumazine-bd"/>
</dbReference>
<evidence type="ECO:0000256" key="2">
    <source>
        <dbReference type="NCBIfam" id="TIGR00187"/>
    </source>
</evidence>
<dbReference type="NCBIfam" id="NF006767">
    <property type="entry name" value="PRK09289.1"/>
    <property type="match status" value="1"/>
</dbReference>
<dbReference type="Pfam" id="PF00677">
    <property type="entry name" value="Lum_binding"/>
    <property type="match status" value="2"/>
</dbReference>
<evidence type="ECO:0000313" key="6">
    <source>
        <dbReference type="Proteomes" id="UP000748308"/>
    </source>
</evidence>
<evidence type="ECO:0000256" key="3">
    <source>
        <dbReference type="PROSITE-ProRule" id="PRU00524"/>
    </source>
</evidence>
<feature type="domain" description="Lumazine-binding" evidence="4">
    <location>
        <begin position="99"/>
        <end position="195"/>
    </location>
</feature>
<dbReference type="InterPro" id="IPR026017">
    <property type="entry name" value="Lumazine-bd_dom"/>
</dbReference>
<gene>
    <name evidence="5" type="ORF">FJY75_01585</name>
</gene>
<dbReference type="InterPro" id="IPR023366">
    <property type="entry name" value="ATP_synth_asu-like_sf"/>
</dbReference>
<name>A0A937X6E6_UNCEI</name>
<dbReference type="EC" id="2.5.1.9" evidence="2"/>
<dbReference type="PROSITE" id="PS51177">
    <property type="entry name" value="LUMAZINE_BIND"/>
    <property type="match status" value="2"/>
</dbReference>
<dbReference type="EMBL" id="VGIY01000019">
    <property type="protein sequence ID" value="MBM3316521.1"/>
    <property type="molecule type" value="Genomic_DNA"/>
</dbReference>
<dbReference type="PIRSF" id="PIRSF000498">
    <property type="entry name" value="Riboflavin_syn_A"/>
    <property type="match status" value="1"/>
</dbReference>
<dbReference type="NCBIfam" id="TIGR00187">
    <property type="entry name" value="ribE"/>
    <property type="match status" value="1"/>
</dbReference>
<sequence>MFTGLIEEIGTLLETRAFPGGRRLRFSAPATAGGLSAGDSIACNGVCLTVEASDARAGRFAAAAVAETLRRTTAGGWRPGARIHLERALRADGRLGGHWVQGHVDGLGRVVRCGRRGQDQTLAIAVPAGLARYLAAKGSLAVDGVSLTVGALRGAICELYIVPETCARTLLARLRPGARVNLEVDILAKYTEALLSARGAARGRGEGGGSAW</sequence>
<feature type="repeat" description="Lumazine-binding" evidence="3">
    <location>
        <begin position="99"/>
        <end position="195"/>
    </location>
</feature>
<reference evidence="5" key="1">
    <citation type="submission" date="2019-03" db="EMBL/GenBank/DDBJ databases">
        <title>Lake Tanganyika Metagenome-Assembled Genomes (MAGs).</title>
        <authorList>
            <person name="Tran P."/>
        </authorList>
    </citation>
    <scope>NUCLEOTIDE SEQUENCE</scope>
    <source>
        <strain evidence="5">M_DeepCast_400m_m2_100</strain>
    </source>
</reference>
<dbReference type="Gene3D" id="2.40.30.20">
    <property type="match status" value="2"/>
</dbReference>
<protein>
    <recommendedName>
        <fullName evidence="2">Riboflavin synthase</fullName>
        <ecNumber evidence="2">2.5.1.9</ecNumber>
    </recommendedName>
</protein>
<comment type="caution">
    <text evidence="5">The sequence shown here is derived from an EMBL/GenBank/DDBJ whole genome shotgun (WGS) entry which is preliminary data.</text>
</comment>
<evidence type="ECO:0000313" key="5">
    <source>
        <dbReference type="EMBL" id="MBM3316521.1"/>
    </source>
</evidence>
<organism evidence="5 6">
    <name type="scientific">Eiseniibacteriota bacterium</name>
    <dbReference type="NCBI Taxonomy" id="2212470"/>
    <lineage>
        <taxon>Bacteria</taxon>
        <taxon>Candidatus Eiseniibacteriota</taxon>
    </lineage>
</organism>
<dbReference type="Proteomes" id="UP000748308">
    <property type="component" value="Unassembled WGS sequence"/>
</dbReference>
<dbReference type="GO" id="GO:0009231">
    <property type="term" value="P:riboflavin biosynthetic process"/>
    <property type="evidence" value="ECO:0007669"/>
    <property type="project" value="TreeGrafter"/>
</dbReference>